<accession>A0A6P2DJB5</accession>
<keyword evidence="2" id="KW-1185">Reference proteome</keyword>
<protein>
    <submittedName>
        <fullName evidence="1">Transposase</fullName>
    </submittedName>
</protein>
<dbReference type="AlphaFoldDB" id="A0A6P2DJB5"/>
<sequence>MLWVVRDGLRGEILHAKSLLSARNQNLAELLNAVKASCPVPVSGAVPDRQHSIRKAVEDVPRCAGCRTPLPDQALLWAQWHEFDQVPAPGLC</sequence>
<evidence type="ECO:0000313" key="1">
    <source>
        <dbReference type="EMBL" id="VTS00500.1"/>
    </source>
</evidence>
<dbReference type="Proteomes" id="UP000464178">
    <property type="component" value="Chromosome"/>
</dbReference>
<dbReference type="EMBL" id="LR593886">
    <property type="protein sequence ID" value="VTS00500.1"/>
    <property type="molecule type" value="Genomic_DNA"/>
</dbReference>
<name>A0A6P2DJB5_9BACT</name>
<organism evidence="1 2">
    <name type="scientific">Gemmata massiliana</name>
    <dbReference type="NCBI Taxonomy" id="1210884"/>
    <lineage>
        <taxon>Bacteria</taxon>
        <taxon>Pseudomonadati</taxon>
        <taxon>Planctomycetota</taxon>
        <taxon>Planctomycetia</taxon>
        <taxon>Gemmatales</taxon>
        <taxon>Gemmataceae</taxon>
        <taxon>Gemmata</taxon>
    </lineage>
</organism>
<evidence type="ECO:0000313" key="2">
    <source>
        <dbReference type="Proteomes" id="UP000464178"/>
    </source>
</evidence>
<reference evidence="1 2" key="1">
    <citation type="submission" date="2019-05" db="EMBL/GenBank/DDBJ databases">
        <authorList>
            <consortium name="Science for Life Laboratories"/>
        </authorList>
    </citation>
    <scope>NUCLEOTIDE SEQUENCE [LARGE SCALE GENOMIC DNA]</scope>
    <source>
        <strain evidence="1">Soil9</strain>
    </source>
</reference>
<proteinExistence type="predicted"/>
<dbReference type="KEGG" id="gms:SOIL9_81630"/>
<gene>
    <name evidence="1" type="ORF">SOIL9_81630</name>
</gene>